<keyword evidence="1" id="KW-0472">Membrane</keyword>
<dbReference type="Proteomes" id="UP000473681">
    <property type="component" value="Unassembled WGS sequence"/>
</dbReference>
<reference evidence="4 5" key="1">
    <citation type="submission" date="2019-04" db="EMBL/GenBank/DDBJ databases">
        <title>Genome sequencing of Clostridium botulinum Groups I-IV and Clostridium butyricum.</title>
        <authorList>
            <person name="Brunt J."/>
            <person name="Van Vliet A.H.M."/>
            <person name="Stringer S.C."/>
            <person name="Carter A.T."/>
            <person name="Peck M.W."/>
        </authorList>
    </citation>
    <scope>NUCLEOTIDE SEQUENCE [LARGE SCALE GENOMIC DNA]</scope>
    <source>
        <strain evidence="2 5">1605</strain>
        <strain evidence="3 4">CB-K-33E</strain>
    </source>
</reference>
<evidence type="ECO:0000313" key="4">
    <source>
        <dbReference type="Proteomes" id="UP000473681"/>
    </source>
</evidence>
<dbReference type="RefSeq" id="WP_017352415.1">
    <property type="nucleotide sequence ID" value="NZ_LFPA01000171.1"/>
</dbReference>
<comment type="caution">
    <text evidence="2">The sequence shown here is derived from an EMBL/GenBank/DDBJ whole genome shotgun (WGS) entry which is preliminary data.</text>
</comment>
<name>A0A0M1M196_CLOBO</name>
<evidence type="ECO:0000256" key="1">
    <source>
        <dbReference type="SAM" id="Phobius"/>
    </source>
</evidence>
<evidence type="ECO:0000313" key="5">
    <source>
        <dbReference type="Proteomes" id="UP000476820"/>
    </source>
</evidence>
<dbReference type="AlphaFoldDB" id="A0A0M1M196"/>
<evidence type="ECO:0008006" key="6">
    <source>
        <dbReference type="Google" id="ProtNLM"/>
    </source>
</evidence>
<dbReference type="EMBL" id="SWVK01000024">
    <property type="protein sequence ID" value="NFN36512.1"/>
    <property type="molecule type" value="Genomic_DNA"/>
</dbReference>
<accession>A0A0M1M196</accession>
<gene>
    <name evidence="2" type="ORF">FC774_05225</name>
    <name evidence="3" type="ORF">FDB51_15625</name>
</gene>
<dbReference type="OrthoDB" id="1935292at2"/>
<dbReference type="EMBL" id="SWOV01000009">
    <property type="protein sequence ID" value="NFF87274.1"/>
    <property type="molecule type" value="Genomic_DNA"/>
</dbReference>
<keyword evidence="1" id="KW-0812">Transmembrane</keyword>
<organism evidence="2 5">
    <name type="scientific">Clostridium botulinum</name>
    <dbReference type="NCBI Taxonomy" id="1491"/>
    <lineage>
        <taxon>Bacteria</taxon>
        <taxon>Bacillati</taxon>
        <taxon>Bacillota</taxon>
        <taxon>Clostridia</taxon>
        <taxon>Eubacteriales</taxon>
        <taxon>Clostridiaceae</taxon>
        <taxon>Clostridium</taxon>
    </lineage>
</organism>
<feature type="transmembrane region" description="Helical" evidence="1">
    <location>
        <begin position="6"/>
        <end position="23"/>
    </location>
</feature>
<keyword evidence="1" id="KW-1133">Transmembrane helix</keyword>
<evidence type="ECO:0000313" key="2">
    <source>
        <dbReference type="EMBL" id="NFF87274.1"/>
    </source>
</evidence>
<sequence length="138" mass="15507">MKKIYIISSIILIVSLILGIFFSNNTKIKLFENVDTCNVAEINIFNPGASFNIDDENEILEIMNYLKNVKLSKNSDKTLPNTTPEAQIALEDKDGKTVSSVAIYGYVAILYPNDGEWYTISGSIYSDLENLCKNLRNK</sequence>
<protein>
    <recommendedName>
        <fullName evidence="6">Lipoprotein</fullName>
    </recommendedName>
</protein>
<dbReference type="Proteomes" id="UP000476820">
    <property type="component" value="Unassembled WGS sequence"/>
</dbReference>
<proteinExistence type="predicted"/>
<evidence type="ECO:0000313" key="3">
    <source>
        <dbReference type="EMBL" id="NFN36512.1"/>
    </source>
</evidence>